<evidence type="ECO:0000259" key="1">
    <source>
        <dbReference type="Pfam" id="PF24626"/>
    </source>
</evidence>
<dbReference type="InterPro" id="IPR056924">
    <property type="entry name" value="SH3_Tf2-1"/>
</dbReference>
<dbReference type="AlphaFoldDB" id="A0AAW2ILG3"/>
<sequence>MEFHIGEKVYLKVSPTQGVMHFGMTRKLSPRFVGLFEVLERIGEVAYRLTLPPSLSRIHDVFHVSLLRRYLSDPSHVLEVEPFVIKEDLRYEEIPLRIVDRKEQQLRTRSVAYVKIQWSNHTEQEATWELENKIR</sequence>
<feature type="domain" description="Tf2-1-like SH3-like" evidence="1">
    <location>
        <begin position="6"/>
        <end position="70"/>
    </location>
</feature>
<evidence type="ECO:0000313" key="2">
    <source>
        <dbReference type="EMBL" id="KAL0282370.1"/>
    </source>
</evidence>
<accession>A0AAW2ILG3</accession>
<reference evidence="2" key="1">
    <citation type="submission" date="2020-06" db="EMBL/GenBank/DDBJ databases">
        <authorList>
            <person name="Li T."/>
            <person name="Hu X."/>
            <person name="Zhang T."/>
            <person name="Song X."/>
            <person name="Zhang H."/>
            <person name="Dai N."/>
            <person name="Sheng W."/>
            <person name="Hou X."/>
            <person name="Wei L."/>
        </authorList>
    </citation>
    <scope>NUCLEOTIDE SEQUENCE</scope>
    <source>
        <strain evidence="2">G02</strain>
        <tissue evidence="2">Leaf</tissue>
    </source>
</reference>
<dbReference type="EMBL" id="JACGWJ010001447">
    <property type="protein sequence ID" value="KAL0282370.1"/>
    <property type="molecule type" value="Genomic_DNA"/>
</dbReference>
<organism evidence="2">
    <name type="scientific">Sesamum radiatum</name>
    <name type="common">Black benniseed</name>
    <dbReference type="NCBI Taxonomy" id="300843"/>
    <lineage>
        <taxon>Eukaryota</taxon>
        <taxon>Viridiplantae</taxon>
        <taxon>Streptophyta</taxon>
        <taxon>Embryophyta</taxon>
        <taxon>Tracheophyta</taxon>
        <taxon>Spermatophyta</taxon>
        <taxon>Magnoliopsida</taxon>
        <taxon>eudicotyledons</taxon>
        <taxon>Gunneridae</taxon>
        <taxon>Pentapetalae</taxon>
        <taxon>asterids</taxon>
        <taxon>lamiids</taxon>
        <taxon>Lamiales</taxon>
        <taxon>Pedaliaceae</taxon>
        <taxon>Sesamum</taxon>
    </lineage>
</organism>
<comment type="caution">
    <text evidence="2">The sequence shown here is derived from an EMBL/GenBank/DDBJ whole genome shotgun (WGS) entry which is preliminary data.</text>
</comment>
<proteinExistence type="predicted"/>
<dbReference type="PANTHER" id="PTHR46148">
    <property type="entry name" value="CHROMO DOMAIN-CONTAINING PROTEIN"/>
    <property type="match status" value="1"/>
</dbReference>
<dbReference type="Pfam" id="PF24626">
    <property type="entry name" value="SH3_Tf2-1"/>
    <property type="match status" value="1"/>
</dbReference>
<gene>
    <name evidence="2" type="ORF">Sradi_7263100</name>
</gene>
<protein>
    <recommendedName>
        <fullName evidence="1">Tf2-1-like SH3-like domain-containing protein</fullName>
    </recommendedName>
</protein>
<dbReference type="InterPro" id="IPR016197">
    <property type="entry name" value="Chromo-like_dom_sf"/>
</dbReference>
<dbReference type="PANTHER" id="PTHR46148:SF60">
    <property type="entry name" value="CHROMO DOMAIN-CONTAINING PROTEIN"/>
    <property type="match status" value="1"/>
</dbReference>
<reference evidence="2" key="2">
    <citation type="journal article" date="2024" name="Plant">
        <title>Genomic evolution and insights into agronomic trait innovations of Sesamum species.</title>
        <authorList>
            <person name="Miao H."/>
            <person name="Wang L."/>
            <person name="Qu L."/>
            <person name="Liu H."/>
            <person name="Sun Y."/>
            <person name="Le M."/>
            <person name="Wang Q."/>
            <person name="Wei S."/>
            <person name="Zheng Y."/>
            <person name="Lin W."/>
            <person name="Duan Y."/>
            <person name="Cao H."/>
            <person name="Xiong S."/>
            <person name="Wang X."/>
            <person name="Wei L."/>
            <person name="Li C."/>
            <person name="Ma Q."/>
            <person name="Ju M."/>
            <person name="Zhao R."/>
            <person name="Li G."/>
            <person name="Mu C."/>
            <person name="Tian Q."/>
            <person name="Mei H."/>
            <person name="Zhang T."/>
            <person name="Gao T."/>
            <person name="Zhang H."/>
        </authorList>
    </citation>
    <scope>NUCLEOTIDE SEQUENCE</scope>
    <source>
        <strain evidence="2">G02</strain>
    </source>
</reference>
<name>A0AAW2ILG3_SESRA</name>
<dbReference type="SUPFAM" id="SSF54160">
    <property type="entry name" value="Chromo domain-like"/>
    <property type="match status" value="1"/>
</dbReference>